<dbReference type="InterPro" id="IPR013783">
    <property type="entry name" value="Ig-like_fold"/>
</dbReference>
<evidence type="ECO:0000259" key="6">
    <source>
        <dbReference type="SMART" id="SM00642"/>
    </source>
</evidence>
<proteinExistence type="inferred from homology"/>
<name>A0A086KR50_TOXGO</name>
<dbReference type="InterPro" id="IPR017853">
    <property type="entry name" value="GH"/>
</dbReference>
<dbReference type="SMART" id="SM00642">
    <property type="entry name" value="Aamy"/>
    <property type="match status" value="1"/>
</dbReference>
<reference evidence="7 8" key="1">
    <citation type="submission" date="2014-02" db="EMBL/GenBank/DDBJ databases">
        <authorList>
            <person name="Sibley D."/>
            <person name="Venepally P."/>
            <person name="Karamycheva S."/>
            <person name="Hadjithomas M."/>
            <person name="Khan A."/>
            <person name="Brunk B."/>
            <person name="Roos D."/>
            <person name="Caler E."/>
            <person name="Lorenzi H."/>
        </authorList>
    </citation>
    <scope>NUCLEOTIDE SEQUENCE [LARGE SCALE GENOMIC DNA]</scope>
    <source>
        <strain evidence="7 8">GAB2-2007-GAL-DOM2</strain>
    </source>
</reference>
<evidence type="ECO:0000313" key="7">
    <source>
        <dbReference type="EMBL" id="KFG46868.1"/>
    </source>
</evidence>
<dbReference type="AlphaFoldDB" id="A0A086KR50"/>
<evidence type="ECO:0000256" key="4">
    <source>
        <dbReference type="ARBA" id="ARBA00022679"/>
    </source>
</evidence>
<dbReference type="InterPro" id="IPR006048">
    <property type="entry name" value="A-amylase/branching_C"/>
</dbReference>
<keyword evidence="7" id="KW-0328">Glycosyltransferase</keyword>
<accession>A0A086KR50</accession>
<dbReference type="Pfam" id="PF02806">
    <property type="entry name" value="Alpha-amylase_C"/>
    <property type="match status" value="1"/>
</dbReference>
<dbReference type="PANTHER" id="PTHR43651">
    <property type="entry name" value="1,4-ALPHA-GLUCAN-BRANCHING ENZYME"/>
    <property type="match status" value="1"/>
</dbReference>
<feature type="compositionally biased region" description="Basic and acidic residues" evidence="5">
    <location>
        <begin position="260"/>
        <end position="275"/>
    </location>
</feature>
<comment type="caution">
    <text evidence="7">The sequence shown here is derived from an EMBL/GenBank/DDBJ whole genome shotgun (WGS) entry which is preliminary data.</text>
</comment>
<evidence type="ECO:0000256" key="2">
    <source>
        <dbReference type="ARBA" id="ARBA00009000"/>
    </source>
</evidence>
<feature type="compositionally biased region" description="Pro residues" evidence="5">
    <location>
        <begin position="195"/>
        <end position="204"/>
    </location>
</feature>
<dbReference type="GO" id="GO:0043169">
    <property type="term" value="F:cation binding"/>
    <property type="evidence" value="ECO:0007669"/>
    <property type="project" value="InterPro"/>
</dbReference>
<keyword evidence="4 7" id="KW-0808">Transferase</keyword>
<feature type="compositionally biased region" description="Basic and acidic residues" evidence="5">
    <location>
        <begin position="121"/>
        <end position="154"/>
    </location>
</feature>
<dbReference type="Pfam" id="PF00128">
    <property type="entry name" value="Alpha-amylase"/>
    <property type="match status" value="1"/>
</dbReference>
<dbReference type="InterPro" id="IPR006047">
    <property type="entry name" value="GH13_cat_dom"/>
</dbReference>
<dbReference type="CDD" id="cd11325">
    <property type="entry name" value="AmyAc_GTHase"/>
    <property type="match status" value="1"/>
</dbReference>
<feature type="compositionally biased region" description="Polar residues" evidence="5">
    <location>
        <begin position="40"/>
        <end position="54"/>
    </location>
</feature>
<dbReference type="Gene3D" id="3.20.20.80">
    <property type="entry name" value="Glycosidases"/>
    <property type="match status" value="1"/>
</dbReference>
<comment type="similarity">
    <text evidence="2">Belongs to the glycosyl hydrolase 13 family. GlgB subfamily.</text>
</comment>
<dbReference type="Gene3D" id="2.60.40.1180">
    <property type="entry name" value="Golgi alpha-mannosidase II"/>
    <property type="match status" value="1"/>
</dbReference>
<dbReference type="Gene3D" id="2.60.40.10">
    <property type="entry name" value="Immunoglobulins"/>
    <property type="match status" value="1"/>
</dbReference>
<protein>
    <recommendedName>
        <fullName evidence="3">1,4-alpha-glucan branching enzyme</fullName>
        <ecNumber evidence="3">2.4.1.18</ecNumber>
    </recommendedName>
</protein>
<dbReference type="Proteomes" id="UP000028837">
    <property type="component" value="Unassembled WGS sequence"/>
</dbReference>
<dbReference type="SUPFAM" id="SSF51011">
    <property type="entry name" value="Glycosyl hydrolase domain"/>
    <property type="match status" value="1"/>
</dbReference>
<dbReference type="EMBL" id="AHZU02000242">
    <property type="protein sequence ID" value="KFG46868.1"/>
    <property type="molecule type" value="Genomic_DNA"/>
</dbReference>
<dbReference type="EC" id="2.4.1.18" evidence="3"/>
<comment type="catalytic activity">
    <reaction evidence="1">
        <text>Transfers a segment of a (1-&gt;4)-alpha-D-glucan chain to a primary hydroxy group in a similar glucan chain.</text>
        <dbReference type="EC" id="2.4.1.18"/>
    </reaction>
</comment>
<feature type="domain" description="Glycosyl hydrolase family 13 catalytic" evidence="6">
    <location>
        <begin position="447"/>
        <end position="789"/>
    </location>
</feature>
<feature type="compositionally biased region" description="Basic and acidic residues" evidence="5">
    <location>
        <begin position="286"/>
        <end position="312"/>
    </location>
</feature>
<gene>
    <name evidence="7" type="ORF">TGDOM2_246690</name>
</gene>
<feature type="compositionally biased region" description="Low complexity" evidence="5">
    <location>
        <begin position="221"/>
        <end position="245"/>
    </location>
</feature>
<dbReference type="InterPro" id="IPR013780">
    <property type="entry name" value="Glyco_hydro_b"/>
</dbReference>
<dbReference type="SMR" id="A0A086KR50"/>
<evidence type="ECO:0000313" key="8">
    <source>
        <dbReference type="Proteomes" id="UP000028837"/>
    </source>
</evidence>
<dbReference type="SUPFAM" id="SSF51445">
    <property type="entry name" value="(Trans)glycosidases"/>
    <property type="match status" value="1"/>
</dbReference>
<organism evidence="7 8">
    <name type="scientific">Toxoplasma gondii GAB2-2007-GAL-DOM2</name>
    <dbReference type="NCBI Taxonomy" id="1130820"/>
    <lineage>
        <taxon>Eukaryota</taxon>
        <taxon>Sar</taxon>
        <taxon>Alveolata</taxon>
        <taxon>Apicomplexa</taxon>
        <taxon>Conoidasida</taxon>
        <taxon>Coccidia</taxon>
        <taxon>Eucoccidiorida</taxon>
        <taxon>Eimeriorina</taxon>
        <taxon>Sarcocystidae</taxon>
        <taxon>Toxoplasma</taxon>
    </lineage>
</organism>
<dbReference type="VEuPathDB" id="ToxoDB:TGDOM2_246690"/>
<evidence type="ECO:0000256" key="5">
    <source>
        <dbReference type="SAM" id="MobiDB-lite"/>
    </source>
</evidence>
<feature type="region of interest" description="Disordered" evidence="5">
    <location>
        <begin position="1"/>
        <end position="312"/>
    </location>
</feature>
<sequence>MGDLRASAKVHSVSFAAPRCSGDSGDCSPDGDDSEPVPSQPSFSFLSAVSSGAANSDCRPVERGPSPSTEGKETRGQREDTDDEEAVALACHKGSLFSQEERGLSLPLSPVEEESGGDSGSEFKREEVSPSLHREPGERVAPGKEEREEEHGDPSAEVPSSAEHKMPSTVFQSKGGLPGFFAALLGGKEADGAAGPPPRPPEAPVSPFRPQGDGETESHESAVSAGPSASSSSSSLSSSSFSSSSCTALKTRGSSEEEGWETRVEARGVRTRNEAQEGGPQSVSHGLERSEENALEARETQELEETESRQLLRDHGGKMGACVLRDSDEDLCLFRLWGPHVDRCWVQLNPTKAGESPRRFELKNEGNALWGTVLRGVPVGTPYEFVLHSSWNDCFAQEGDELHRRDPYARHTDFFSNTCYVTDASRFPWKHLQSFDPPTWNKLIIYELHPGTFSPASADRTVFETLVDKLDHIRSLNFNAVEFLPVQEFGGEWGYNPRLLLATHGKYGTPDQLRKLVDECHRKGLAVIFDLVLNHGSAKLNSLWNWDGYGKDASGGIYFEGGGESGWGRKFSFHKREVRDMILAAALCFIEEYGADGLRLDSVHSMPWDLLQELTHAVRSKHPSKILIAEVTPENPQICNSAGFDSCWIHSAYYDAIKVTRGQDGNHHLDMLRAMIDVHRGFRMSHQGVNSLLGSHDQAGNKQGGHTDGRAGRYFVDLFGGRNNWHSRAQCRMWYSLQAVCRGLPMMFMGTETHQDKWWNVDEQHKMNWNFVENHDPLAEQMMNLVAAANKLRLSFPSLTDDHAPVRFCHLDYQNRVLGFVRGSLLVVLNCSESQWEGRDYEVQTDCVNRKFKQVFNSQAAEFGGWEASWSSADRNLSSSVHARLPVNLPKWSVTVYERQE</sequence>
<dbReference type="GO" id="GO:0003844">
    <property type="term" value="F:1,4-alpha-glucan branching enzyme activity"/>
    <property type="evidence" value="ECO:0007669"/>
    <property type="project" value="UniProtKB-EC"/>
</dbReference>
<dbReference type="PANTHER" id="PTHR43651:SF11">
    <property type="entry name" value="MALTO-OLIGOSYLTREHALOSE TREHALOHYDROLASE"/>
    <property type="match status" value="1"/>
</dbReference>
<dbReference type="GO" id="GO:0005975">
    <property type="term" value="P:carbohydrate metabolic process"/>
    <property type="evidence" value="ECO:0007669"/>
    <property type="project" value="InterPro"/>
</dbReference>
<evidence type="ECO:0000256" key="3">
    <source>
        <dbReference type="ARBA" id="ARBA00012541"/>
    </source>
</evidence>
<dbReference type="OrthoDB" id="1740265at2759"/>
<feature type="compositionally biased region" description="Basic and acidic residues" evidence="5">
    <location>
        <begin position="70"/>
        <end position="79"/>
    </location>
</feature>
<evidence type="ECO:0000256" key="1">
    <source>
        <dbReference type="ARBA" id="ARBA00000826"/>
    </source>
</evidence>